<dbReference type="OrthoDB" id="4927890at2759"/>
<accession>A0A8H5CH19</accession>
<feature type="domain" description="DUF6598" evidence="1">
    <location>
        <begin position="272"/>
        <end position="516"/>
    </location>
</feature>
<dbReference type="Gene3D" id="3.40.420.10">
    <property type="entry name" value="Ricin (A subunit), domain 1"/>
    <property type="match status" value="1"/>
</dbReference>
<comment type="caution">
    <text evidence="2">The sequence shown here is derived from an EMBL/GenBank/DDBJ whole genome shotgun (WGS) entry which is preliminary data.</text>
</comment>
<sequence length="519" mass="56259">MAPPALPKGFNFDKDGVEKFLTFIAQIRAGLAHTKLVIEGDGVTHVIPILAPQAREGQGLLTTFDLNLTAHGQTTIVRLRRDNLYIIGYRGAGRAGVWHELLHWTGQRLIPDSAAESLPFQGNYIDLVKSGAANLALQSVPLSVKRIQEAVRALAADNQKDMQGIARGILTLTIVIAEASRFTSIATLVRRSWRSEAEPGPEIAEVIRGWGRSSNAVQRYPTIREFVLPGITLIPNLAAAVVMLGIVPLDASGPVPEPSQPKHAVLPKGQPLLELFSVHIDTISKDDPCDLYGTIKVTDDAGTVVIWNHNTDNAVKTKSNDDIVLEGPIYRPLYAADAFTIDIDLADSKDPLSNDSEAIAKGAITFDPFNYFTRYDVVNNIPVTATDGKVTVSYVALSDALYAEITVILIKGGGESNPEVYGDITAFNGHGTSSLYHKTNKQYSNVNVNSPITLSRTLVAVPINGSLRINATLWDRDPIFDDKIAEGSAVFVPLYKQPPAKKTITGDSDGEIEVQVTWL</sequence>
<dbReference type="GO" id="GO:0030598">
    <property type="term" value="F:rRNA N-glycosylase activity"/>
    <property type="evidence" value="ECO:0007669"/>
    <property type="project" value="InterPro"/>
</dbReference>
<organism evidence="2 3">
    <name type="scientific">Collybiopsis confluens</name>
    <dbReference type="NCBI Taxonomy" id="2823264"/>
    <lineage>
        <taxon>Eukaryota</taxon>
        <taxon>Fungi</taxon>
        <taxon>Dikarya</taxon>
        <taxon>Basidiomycota</taxon>
        <taxon>Agaricomycotina</taxon>
        <taxon>Agaricomycetes</taxon>
        <taxon>Agaricomycetidae</taxon>
        <taxon>Agaricales</taxon>
        <taxon>Marasmiineae</taxon>
        <taxon>Omphalotaceae</taxon>
        <taxon>Collybiopsis</taxon>
    </lineage>
</organism>
<dbReference type="GO" id="GO:0017148">
    <property type="term" value="P:negative regulation of translation"/>
    <property type="evidence" value="ECO:0007669"/>
    <property type="project" value="InterPro"/>
</dbReference>
<dbReference type="InterPro" id="IPR016138">
    <property type="entry name" value="Ribosome_inactivat_prot_sub1"/>
</dbReference>
<evidence type="ECO:0000259" key="1">
    <source>
        <dbReference type="Pfam" id="PF20241"/>
    </source>
</evidence>
<dbReference type="InterPro" id="IPR001574">
    <property type="entry name" value="Ribosome_inactivat_prot"/>
</dbReference>
<protein>
    <recommendedName>
        <fullName evidence="1">DUF6598 domain-containing protein</fullName>
    </recommendedName>
</protein>
<gene>
    <name evidence="2" type="ORF">D9757_015030</name>
</gene>
<evidence type="ECO:0000313" key="3">
    <source>
        <dbReference type="Proteomes" id="UP000518752"/>
    </source>
</evidence>
<reference evidence="2 3" key="1">
    <citation type="journal article" date="2020" name="ISME J.">
        <title>Uncovering the hidden diversity of litter-decomposition mechanisms in mushroom-forming fungi.</title>
        <authorList>
            <person name="Floudas D."/>
            <person name="Bentzer J."/>
            <person name="Ahren D."/>
            <person name="Johansson T."/>
            <person name="Persson P."/>
            <person name="Tunlid A."/>
        </authorList>
    </citation>
    <scope>NUCLEOTIDE SEQUENCE [LARGE SCALE GENOMIC DNA]</scope>
    <source>
        <strain evidence="2 3">CBS 406.79</strain>
    </source>
</reference>
<name>A0A8H5CH19_9AGAR</name>
<dbReference type="PANTHER" id="PTHR33453">
    <property type="match status" value="1"/>
</dbReference>
<dbReference type="InterPro" id="IPR046533">
    <property type="entry name" value="DUF6598"/>
</dbReference>
<dbReference type="PANTHER" id="PTHR33453:SF38">
    <property type="entry name" value="DUF6598 DOMAIN-CONTAINING PROTEIN"/>
    <property type="match status" value="1"/>
</dbReference>
<dbReference type="SUPFAM" id="SSF56371">
    <property type="entry name" value="Ribosome inactivating proteins (RIP)"/>
    <property type="match status" value="1"/>
</dbReference>
<dbReference type="InterPro" id="IPR036041">
    <property type="entry name" value="Ribosome-inact_prot_sf"/>
</dbReference>
<dbReference type="Pfam" id="PF20241">
    <property type="entry name" value="DUF6598"/>
    <property type="match status" value="1"/>
</dbReference>
<proteinExistence type="predicted"/>
<dbReference type="Proteomes" id="UP000518752">
    <property type="component" value="Unassembled WGS sequence"/>
</dbReference>
<dbReference type="EMBL" id="JAACJN010000494">
    <property type="protein sequence ID" value="KAF5341610.1"/>
    <property type="molecule type" value="Genomic_DNA"/>
</dbReference>
<evidence type="ECO:0000313" key="2">
    <source>
        <dbReference type="EMBL" id="KAF5341610.1"/>
    </source>
</evidence>
<dbReference type="AlphaFoldDB" id="A0A8H5CH19"/>
<keyword evidence="3" id="KW-1185">Reference proteome</keyword>
<dbReference type="Pfam" id="PF00161">
    <property type="entry name" value="RIP"/>
    <property type="match status" value="1"/>
</dbReference>